<name>A0A812V1H1_9DINO</name>
<evidence type="ECO:0008006" key="5">
    <source>
        <dbReference type="Google" id="ProtNLM"/>
    </source>
</evidence>
<gene>
    <name evidence="3" type="ORF">SNAT2548_LOCUS34796</name>
</gene>
<evidence type="ECO:0000256" key="2">
    <source>
        <dbReference type="SAM" id="SignalP"/>
    </source>
</evidence>
<evidence type="ECO:0000313" key="3">
    <source>
        <dbReference type="EMBL" id="CAE7612062.1"/>
    </source>
</evidence>
<keyword evidence="4" id="KW-1185">Reference proteome</keyword>
<proteinExistence type="predicted"/>
<feature type="region of interest" description="Disordered" evidence="1">
    <location>
        <begin position="55"/>
        <end position="79"/>
    </location>
</feature>
<dbReference type="OrthoDB" id="406057at2759"/>
<evidence type="ECO:0000313" key="4">
    <source>
        <dbReference type="Proteomes" id="UP000604046"/>
    </source>
</evidence>
<keyword evidence="2" id="KW-0732">Signal</keyword>
<evidence type="ECO:0000256" key="1">
    <source>
        <dbReference type="SAM" id="MobiDB-lite"/>
    </source>
</evidence>
<sequence length="185" mass="20494">MELGAWVLFLCFAGILGEDIATIVPAEDDCAEWECSLKLHQLRAKKVDHLASGHALDDSETEDHDERFEGSELGAQSGSCRNSADMKVWRGGGKETFNPSLDHCARSCRFVGPWYAGLPCTRDCMQKKGYSRPCATCMAELVDCKREHCLSPCFNKDDDPECVHCTKSSCRHQMKLCSGLKIGGR</sequence>
<dbReference type="Proteomes" id="UP000604046">
    <property type="component" value="Unassembled WGS sequence"/>
</dbReference>
<comment type="caution">
    <text evidence="3">The sequence shown here is derived from an EMBL/GenBank/DDBJ whole genome shotgun (WGS) entry which is preliminary data.</text>
</comment>
<accession>A0A812V1H1</accession>
<protein>
    <recommendedName>
        <fullName evidence="5">TNFR-Cys domain-containing protein</fullName>
    </recommendedName>
</protein>
<feature type="signal peptide" evidence="2">
    <location>
        <begin position="1"/>
        <end position="17"/>
    </location>
</feature>
<feature type="chain" id="PRO_5032840939" description="TNFR-Cys domain-containing protein" evidence="2">
    <location>
        <begin position="18"/>
        <end position="185"/>
    </location>
</feature>
<dbReference type="AlphaFoldDB" id="A0A812V1H1"/>
<dbReference type="EMBL" id="CAJNDS010002830">
    <property type="protein sequence ID" value="CAE7612062.1"/>
    <property type="molecule type" value="Genomic_DNA"/>
</dbReference>
<reference evidence="3" key="1">
    <citation type="submission" date="2021-02" db="EMBL/GenBank/DDBJ databases">
        <authorList>
            <person name="Dougan E. K."/>
            <person name="Rhodes N."/>
            <person name="Thang M."/>
            <person name="Chan C."/>
        </authorList>
    </citation>
    <scope>NUCLEOTIDE SEQUENCE</scope>
</reference>
<organism evidence="3 4">
    <name type="scientific">Symbiodinium natans</name>
    <dbReference type="NCBI Taxonomy" id="878477"/>
    <lineage>
        <taxon>Eukaryota</taxon>
        <taxon>Sar</taxon>
        <taxon>Alveolata</taxon>
        <taxon>Dinophyceae</taxon>
        <taxon>Suessiales</taxon>
        <taxon>Symbiodiniaceae</taxon>
        <taxon>Symbiodinium</taxon>
    </lineage>
</organism>